<dbReference type="GeneID" id="29061956"/>
<dbReference type="KEGG" id="vg:29061956"/>
<dbReference type="RefSeq" id="YP_009278717.1">
    <property type="nucleotide sequence ID" value="NC_031010.1"/>
</dbReference>
<dbReference type="Proteomes" id="UP000202923">
    <property type="component" value="Genome"/>
</dbReference>
<evidence type="ECO:0000313" key="1">
    <source>
        <dbReference type="EMBL" id="ANZ49464.1"/>
    </source>
</evidence>
<organism evidence="1 2">
    <name type="scientific">Erwinia phage vB_EamM_Kwan</name>
    <dbReference type="NCBI Taxonomy" id="1883374"/>
    <lineage>
        <taxon>Viruses</taxon>
        <taxon>Duplodnaviria</taxon>
        <taxon>Heunggongvirae</taxon>
        <taxon>Uroviricota</taxon>
        <taxon>Caudoviricetes</taxon>
        <taxon>Chimalliviridae</taxon>
        <taxon>Wellingtonvirus</taxon>
        <taxon>Wellingtonvirus wellington</taxon>
    </lineage>
</organism>
<gene>
    <name evidence="1" type="ORF">KWAN_112</name>
</gene>
<name>A0A1B2IE19_9CAUD</name>
<dbReference type="EMBL" id="KX397369">
    <property type="protein sequence ID" value="ANZ49464.1"/>
    <property type="molecule type" value="Genomic_DNA"/>
</dbReference>
<evidence type="ECO:0000313" key="2">
    <source>
        <dbReference type="Proteomes" id="UP000202923"/>
    </source>
</evidence>
<accession>A0A1B2IE19</accession>
<reference evidence="1 2" key="1">
    <citation type="submission" date="2016-06" db="EMBL/GenBank/DDBJ databases">
        <authorList>
            <person name="Kjaerup R.B."/>
            <person name="Dalgaard T.S."/>
            <person name="Juul-Madsen H.R."/>
        </authorList>
    </citation>
    <scope>NUCLEOTIDE SEQUENCE [LARGE SCALE GENOMIC DNA]</scope>
</reference>
<proteinExistence type="predicted"/>
<dbReference type="OrthoDB" id="26895at10239"/>
<protein>
    <submittedName>
        <fullName evidence="1">Uncharacterized protein</fullName>
    </submittedName>
</protein>
<sequence length="87" mass="10341">MQSTSLLQRLKEAFCPPPPKPAPIQQPVEWQGTEKEFFEYLDKRDFLSVPDNAERPRVINYVDGKTNELFAVAVRWPNRYYYYLIET</sequence>